<feature type="chain" id="PRO_5005871123" evidence="2">
    <location>
        <begin position="26"/>
        <end position="195"/>
    </location>
</feature>
<dbReference type="EMBL" id="LGSZ01000078">
    <property type="protein sequence ID" value="KPH75565.1"/>
    <property type="molecule type" value="Genomic_DNA"/>
</dbReference>
<protein>
    <submittedName>
        <fullName evidence="3">Uncharacterized protein</fullName>
    </submittedName>
</protein>
<dbReference type="RefSeq" id="WP_054211706.1">
    <property type="nucleotide sequence ID" value="NZ_LGSZ01000078.1"/>
</dbReference>
<evidence type="ECO:0000313" key="4">
    <source>
        <dbReference type="Proteomes" id="UP000037822"/>
    </source>
</evidence>
<evidence type="ECO:0000313" key="3">
    <source>
        <dbReference type="EMBL" id="KPH75565.1"/>
    </source>
</evidence>
<reference evidence="3 4" key="1">
    <citation type="submission" date="2015-07" db="EMBL/GenBank/DDBJ databases">
        <title>Whole genome sequencing of Bosea vaviloviae isolated from cave pool.</title>
        <authorList>
            <person name="Tan N.E.H."/>
            <person name="Lee Y.P."/>
            <person name="Gan H.M."/>
            <person name="Barton H."/>
            <person name="Savka M.A."/>
        </authorList>
    </citation>
    <scope>NUCLEOTIDE SEQUENCE [LARGE SCALE GENOMIC DNA]</scope>
    <source>
        <strain evidence="3 4">SD260</strain>
    </source>
</reference>
<dbReference type="Proteomes" id="UP000037822">
    <property type="component" value="Unassembled WGS sequence"/>
</dbReference>
<comment type="caution">
    <text evidence="3">The sequence shown here is derived from an EMBL/GenBank/DDBJ whole genome shotgun (WGS) entry which is preliminary data.</text>
</comment>
<evidence type="ECO:0000256" key="2">
    <source>
        <dbReference type="SAM" id="SignalP"/>
    </source>
</evidence>
<dbReference type="PATRIC" id="fig|1526658.3.peg.964"/>
<keyword evidence="4" id="KW-1185">Reference proteome</keyword>
<dbReference type="OrthoDB" id="8162018at2"/>
<organism evidence="3 4">
    <name type="scientific">Bosea vaviloviae</name>
    <dbReference type="NCBI Taxonomy" id="1526658"/>
    <lineage>
        <taxon>Bacteria</taxon>
        <taxon>Pseudomonadati</taxon>
        <taxon>Pseudomonadota</taxon>
        <taxon>Alphaproteobacteria</taxon>
        <taxon>Hyphomicrobiales</taxon>
        <taxon>Boseaceae</taxon>
        <taxon>Bosea</taxon>
    </lineage>
</organism>
<sequence length="195" mass="20801">MSRATMIRFGLLLTALLLPLAAAEAGGGRAGAHADAPKASNFSTATSPTATSIHQRVSHAAAVRHPVLQHPGIRHSDLRFGGEPRWRRLGRGLFTSAGYLGPWTYPAGAGGGQTVSTDGDASPGWVDRNAFETMPVRPGIMRSPTPEPTIYRLEGRRDRPATRVIRISEAEPRGAKRSRFAHAETGALLLVVPGR</sequence>
<feature type="region of interest" description="Disordered" evidence="1">
    <location>
        <begin position="28"/>
        <end position="47"/>
    </location>
</feature>
<keyword evidence="2" id="KW-0732">Signal</keyword>
<proteinExistence type="predicted"/>
<feature type="signal peptide" evidence="2">
    <location>
        <begin position="1"/>
        <end position="25"/>
    </location>
</feature>
<dbReference type="AlphaFoldDB" id="A0A0N1FC52"/>
<name>A0A0N1FC52_9HYPH</name>
<evidence type="ECO:0000256" key="1">
    <source>
        <dbReference type="SAM" id="MobiDB-lite"/>
    </source>
</evidence>
<accession>A0A0N1FC52</accession>
<gene>
    <name evidence="3" type="ORF">AE618_24685</name>
</gene>